<dbReference type="Proteomes" id="UP000515158">
    <property type="component" value="Unplaced"/>
</dbReference>
<dbReference type="PANTHER" id="PTHR16524:SF2">
    <property type="entry name" value="CELL DEATH REGULATOR AVEN"/>
    <property type="match status" value="1"/>
</dbReference>
<dbReference type="OrthoDB" id="6338233at2759"/>
<dbReference type="FunCoup" id="A0A6P8ZAZ0">
    <property type="interactions" value="63"/>
</dbReference>
<organism evidence="3">
    <name type="scientific">Thrips palmi</name>
    <name type="common">Melon thrips</name>
    <dbReference type="NCBI Taxonomy" id="161013"/>
    <lineage>
        <taxon>Eukaryota</taxon>
        <taxon>Metazoa</taxon>
        <taxon>Ecdysozoa</taxon>
        <taxon>Arthropoda</taxon>
        <taxon>Hexapoda</taxon>
        <taxon>Insecta</taxon>
        <taxon>Pterygota</taxon>
        <taxon>Neoptera</taxon>
        <taxon>Paraneoptera</taxon>
        <taxon>Thysanoptera</taxon>
        <taxon>Terebrantia</taxon>
        <taxon>Thripoidea</taxon>
        <taxon>Thripidae</taxon>
        <taxon>Thrips</taxon>
    </lineage>
</organism>
<dbReference type="GO" id="GO:0010972">
    <property type="term" value="P:negative regulation of G2/M transition of mitotic cell cycle"/>
    <property type="evidence" value="ECO:0007669"/>
    <property type="project" value="TreeGrafter"/>
</dbReference>
<protein>
    <submittedName>
        <fullName evidence="3">Cell death regulator Aven-like</fullName>
    </submittedName>
</protein>
<dbReference type="KEGG" id="tpal:117647127"/>
<name>A0A6P8ZAZ0_THRPL</name>
<feature type="compositionally biased region" description="Basic and acidic residues" evidence="1">
    <location>
        <begin position="46"/>
        <end position="63"/>
    </location>
</feature>
<feature type="region of interest" description="Disordered" evidence="1">
    <location>
        <begin position="1"/>
        <end position="75"/>
    </location>
</feature>
<accession>A0A6P8ZAZ0</accession>
<gene>
    <name evidence="3" type="primary">LOC117647127</name>
</gene>
<dbReference type="RefSeq" id="XP_034244557.1">
    <property type="nucleotide sequence ID" value="XM_034388666.1"/>
</dbReference>
<keyword evidence="2" id="KW-1185">Reference proteome</keyword>
<reference evidence="3" key="1">
    <citation type="submission" date="2025-08" db="UniProtKB">
        <authorList>
            <consortium name="RefSeq"/>
        </authorList>
    </citation>
    <scope>IDENTIFICATION</scope>
    <source>
        <tissue evidence="3">Total insect</tissue>
    </source>
</reference>
<sequence length="318" mass="35544">MDDFNAKKSRAQKFRQDKYRDRHKKHPASGSQGGKSVAKNVNQETVSKEPDNKALSDSENSEKEEMDSNQQTFSRRKMVSNWDRYEETVVNRFEEEAEPTGALFEELLSMPISGGHLKMKHEHEWGKEKSELQMPWFQLDIKDVEKNLATMPFLLRQNLSSTIFTESHLQRMTTRAKQNAASLTDVNEGILKMQSLCVTSTSKSAASSHSKSTEDELGSNNQAVELKRGSGIQDSNDVLENDDLDSLLALDVSSSSSVNFKQPGSDIDMIEKDDSLLDETVKKTPLKQASPVSAPQTTTPAAQPSVSLDDWLDSILDD</sequence>
<evidence type="ECO:0000313" key="3">
    <source>
        <dbReference type="RefSeq" id="XP_034244557.1"/>
    </source>
</evidence>
<feature type="compositionally biased region" description="Polar residues" evidence="1">
    <location>
        <begin position="290"/>
        <end position="304"/>
    </location>
</feature>
<dbReference type="InterPro" id="IPR026187">
    <property type="entry name" value="Aven"/>
</dbReference>
<proteinExistence type="predicted"/>
<dbReference type="PANTHER" id="PTHR16524">
    <property type="entry name" value="CELL DEATH REGULATOR AVEN"/>
    <property type="match status" value="1"/>
</dbReference>
<dbReference type="AlphaFoldDB" id="A0A6P8ZAZ0"/>
<dbReference type="InParanoid" id="A0A6P8ZAZ0"/>
<feature type="region of interest" description="Disordered" evidence="1">
    <location>
        <begin position="279"/>
        <end position="310"/>
    </location>
</feature>
<dbReference type="GeneID" id="117647127"/>
<evidence type="ECO:0000313" key="2">
    <source>
        <dbReference type="Proteomes" id="UP000515158"/>
    </source>
</evidence>
<evidence type="ECO:0000256" key="1">
    <source>
        <dbReference type="SAM" id="MobiDB-lite"/>
    </source>
</evidence>